<dbReference type="PANTHER" id="PTHR16433">
    <property type="entry name" value="DOLICHOL-PHOSPHATE MANNOSYLTRANSFERASE SUBUNIT 3"/>
    <property type="match status" value="1"/>
</dbReference>
<dbReference type="HOGENOM" id="CLU_170636_1_0_1"/>
<evidence type="ECO:0000256" key="2">
    <source>
        <dbReference type="ARBA" id="ARBA00010430"/>
    </source>
</evidence>
<sequence length="105" mass="11721">MKHIVKILSLVIAITALWVGLLQTSIIPQSHTWLLPIYFVVSLGCYGLLMVGVGLMNFPTCPQEALLLQKVLWASESSSVGFTVFGPIQRWGAWPPSHGFREYTY</sequence>
<dbReference type="PANTHER" id="PTHR16433:SF0">
    <property type="entry name" value="DOLICHOL-PHOSPHATE MANNOSYLTRANSFERASE SUBUNIT 3"/>
    <property type="match status" value="1"/>
</dbReference>
<comment type="similarity">
    <text evidence="2 7">Belongs to the DPM3 family.</text>
</comment>
<dbReference type="InterPro" id="IPR013174">
    <property type="entry name" value="DPM3"/>
</dbReference>
<dbReference type="UniPathway" id="UPA00378"/>
<evidence type="ECO:0000256" key="7">
    <source>
        <dbReference type="RuleBase" id="RU365085"/>
    </source>
</evidence>
<keyword evidence="8" id="KW-0808">Transferase</keyword>
<dbReference type="Proteomes" id="UP000002051">
    <property type="component" value="Chromosome 3"/>
</dbReference>
<evidence type="ECO:0000256" key="1">
    <source>
        <dbReference type="ARBA" id="ARBA00004477"/>
    </source>
</evidence>
<dbReference type="STRING" id="3880.A0A072UUX0"/>
<dbReference type="GO" id="GO:0005789">
    <property type="term" value="C:endoplasmic reticulum membrane"/>
    <property type="evidence" value="ECO:0000318"/>
    <property type="project" value="GO_Central"/>
</dbReference>
<evidence type="ECO:0000256" key="5">
    <source>
        <dbReference type="ARBA" id="ARBA00022989"/>
    </source>
</evidence>
<comment type="pathway">
    <text evidence="7">Protein modification; protein glycosylation.</text>
</comment>
<reference evidence="9" key="3">
    <citation type="submission" date="2015-04" db="UniProtKB">
        <authorList>
            <consortium name="EnsemblPlants"/>
        </authorList>
    </citation>
    <scope>IDENTIFICATION</scope>
    <source>
        <strain evidence="9">cv. Jemalong A17</strain>
    </source>
</reference>
<comment type="function">
    <text evidence="7">Stabilizer subunit of the dolichol-phosphate mannose (DPM) synthase complex; tethers catalytic subunit to the ER.</text>
</comment>
<evidence type="ECO:0000313" key="10">
    <source>
        <dbReference type="Proteomes" id="UP000002051"/>
    </source>
</evidence>
<gene>
    <name evidence="9" type="primary">25490475</name>
    <name evidence="8" type="ordered locus">MTR_3g437420</name>
</gene>
<feature type="transmembrane region" description="Helical" evidence="7">
    <location>
        <begin position="33"/>
        <end position="58"/>
    </location>
</feature>
<dbReference type="OrthoDB" id="2014333at2759"/>
<evidence type="ECO:0000256" key="3">
    <source>
        <dbReference type="ARBA" id="ARBA00022692"/>
    </source>
</evidence>
<dbReference type="GO" id="GO:0016757">
    <property type="term" value="F:glycosyltransferase activity"/>
    <property type="evidence" value="ECO:0007669"/>
    <property type="project" value="UniProtKB-KW"/>
</dbReference>
<comment type="subcellular location">
    <subcellularLocation>
        <location evidence="1 7">Endoplasmic reticulum membrane</location>
        <topology evidence="1 7">Multi-pass membrane protein</topology>
    </subcellularLocation>
</comment>
<dbReference type="EMBL" id="CM001219">
    <property type="protein sequence ID" value="KEH33387.1"/>
    <property type="molecule type" value="Genomic_DNA"/>
</dbReference>
<dbReference type="GO" id="GO:0033185">
    <property type="term" value="C:dolichol-phosphate-mannose synthase complex"/>
    <property type="evidence" value="ECO:0000318"/>
    <property type="project" value="GO_Central"/>
</dbReference>
<keyword evidence="6 7" id="KW-0472">Membrane</keyword>
<evidence type="ECO:0000313" key="8">
    <source>
        <dbReference type="EMBL" id="KEH33387.1"/>
    </source>
</evidence>
<keyword evidence="4 7" id="KW-0256">Endoplasmic reticulum</keyword>
<proteinExistence type="inferred from homology"/>
<keyword evidence="5 7" id="KW-1133">Transmembrane helix</keyword>
<comment type="subunit">
    <text evidence="7">Component of the dolichol-phosphate mannose (DPM) synthase complex.</text>
</comment>
<keyword evidence="10" id="KW-1185">Reference proteome</keyword>
<evidence type="ECO:0000256" key="4">
    <source>
        <dbReference type="ARBA" id="ARBA00022824"/>
    </source>
</evidence>
<dbReference type="Pfam" id="PF08285">
    <property type="entry name" value="DPM3"/>
    <property type="match status" value="1"/>
</dbReference>
<protein>
    <recommendedName>
        <fullName evidence="7">Dolichol-phosphate mannosyltransferase subunit 3</fullName>
    </recommendedName>
</protein>
<evidence type="ECO:0000256" key="6">
    <source>
        <dbReference type="ARBA" id="ARBA00023136"/>
    </source>
</evidence>
<evidence type="ECO:0000313" key="9">
    <source>
        <dbReference type="EnsemblPlants" id="KEH33387"/>
    </source>
</evidence>
<reference evidence="8 10" key="2">
    <citation type="journal article" date="2014" name="BMC Genomics">
        <title>An improved genome release (version Mt4.0) for the model legume Medicago truncatula.</title>
        <authorList>
            <person name="Tang H."/>
            <person name="Krishnakumar V."/>
            <person name="Bidwell S."/>
            <person name="Rosen B."/>
            <person name="Chan A."/>
            <person name="Zhou S."/>
            <person name="Gentzbittel L."/>
            <person name="Childs K.L."/>
            <person name="Yandell M."/>
            <person name="Gundlach H."/>
            <person name="Mayer K.F."/>
            <person name="Schwartz D.C."/>
            <person name="Town C.D."/>
        </authorList>
    </citation>
    <scope>GENOME REANNOTATION</scope>
    <source>
        <strain evidence="8">A17</strain>
        <strain evidence="9 10">cv. Jemalong A17</strain>
    </source>
</reference>
<keyword evidence="8" id="KW-0328">Glycosyltransferase</keyword>
<name>A0A072UUX0_MEDTR</name>
<keyword evidence="3 7" id="KW-0812">Transmembrane</keyword>
<feature type="transmembrane region" description="Helical" evidence="7">
    <location>
        <begin position="7"/>
        <end position="27"/>
    </location>
</feature>
<dbReference type="EnsemblPlants" id="KEH33387">
    <property type="protein sequence ID" value="KEH33387"/>
    <property type="gene ID" value="MTR_3g437420"/>
</dbReference>
<reference evidence="8 10" key="1">
    <citation type="journal article" date="2011" name="Nature">
        <title>The Medicago genome provides insight into the evolution of rhizobial symbioses.</title>
        <authorList>
            <person name="Young N.D."/>
            <person name="Debelle F."/>
            <person name="Oldroyd G.E."/>
            <person name="Geurts R."/>
            <person name="Cannon S.B."/>
            <person name="Udvardi M.K."/>
            <person name="Benedito V.A."/>
            <person name="Mayer K.F."/>
            <person name="Gouzy J."/>
            <person name="Schoof H."/>
            <person name="Van de Peer Y."/>
            <person name="Proost S."/>
            <person name="Cook D.R."/>
            <person name="Meyers B.C."/>
            <person name="Spannagl M."/>
            <person name="Cheung F."/>
            <person name="De Mita S."/>
            <person name="Krishnakumar V."/>
            <person name="Gundlach H."/>
            <person name="Zhou S."/>
            <person name="Mudge J."/>
            <person name="Bharti A.K."/>
            <person name="Murray J.D."/>
            <person name="Naoumkina M.A."/>
            <person name="Rosen B."/>
            <person name="Silverstein K.A."/>
            <person name="Tang H."/>
            <person name="Rombauts S."/>
            <person name="Zhao P.X."/>
            <person name="Zhou P."/>
            <person name="Barbe V."/>
            <person name="Bardou P."/>
            <person name="Bechner M."/>
            <person name="Bellec A."/>
            <person name="Berger A."/>
            <person name="Berges H."/>
            <person name="Bidwell S."/>
            <person name="Bisseling T."/>
            <person name="Choisne N."/>
            <person name="Couloux A."/>
            <person name="Denny R."/>
            <person name="Deshpande S."/>
            <person name="Dai X."/>
            <person name="Doyle J.J."/>
            <person name="Dudez A.M."/>
            <person name="Farmer A.D."/>
            <person name="Fouteau S."/>
            <person name="Franken C."/>
            <person name="Gibelin C."/>
            <person name="Gish J."/>
            <person name="Goldstein S."/>
            <person name="Gonzalez A.J."/>
            <person name="Green P.J."/>
            <person name="Hallab A."/>
            <person name="Hartog M."/>
            <person name="Hua A."/>
            <person name="Humphray S.J."/>
            <person name="Jeong D.H."/>
            <person name="Jing Y."/>
            <person name="Jocker A."/>
            <person name="Kenton S.M."/>
            <person name="Kim D.J."/>
            <person name="Klee K."/>
            <person name="Lai H."/>
            <person name="Lang C."/>
            <person name="Lin S."/>
            <person name="Macmil S.L."/>
            <person name="Magdelenat G."/>
            <person name="Matthews L."/>
            <person name="McCorrison J."/>
            <person name="Monaghan E.L."/>
            <person name="Mun J.H."/>
            <person name="Najar F.Z."/>
            <person name="Nicholson C."/>
            <person name="Noirot C."/>
            <person name="O'Bleness M."/>
            <person name="Paule C.R."/>
            <person name="Poulain J."/>
            <person name="Prion F."/>
            <person name="Qin B."/>
            <person name="Qu C."/>
            <person name="Retzel E.F."/>
            <person name="Riddle C."/>
            <person name="Sallet E."/>
            <person name="Samain S."/>
            <person name="Samson N."/>
            <person name="Sanders I."/>
            <person name="Saurat O."/>
            <person name="Scarpelli C."/>
            <person name="Schiex T."/>
            <person name="Segurens B."/>
            <person name="Severin A.J."/>
            <person name="Sherrier D.J."/>
            <person name="Shi R."/>
            <person name="Sims S."/>
            <person name="Singer S.R."/>
            <person name="Sinharoy S."/>
            <person name="Sterck L."/>
            <person name="Viollet A."/>
            <person name="Wang B.B."/>
            <person name="Wang K."/>
            <person name="Wang M."/>
            <person name="Wang X."/>
            <person name="Warfsmann J."/>
            <person name="Weissenbach J."/>
            <person name="White D.D."/>
            <person name="White J.D."/>
            <person name="Wiley G.B."/>
            <person name="Wincker P."/>
            <person name="Xing Y."/>
            <person name="Yang L."/>
            <person name="Yao Z."/>
            <person name="Ying F."/>
            <person name="Zhai J."/>
            <person name="Zhou L."/>
            <person name="Zuber A."/>
            <person name="Denarie J."/>
            <person name="Dixon R.A."/>
            <person name="May G.D."/>
            <person name="Schwartz D.C."/>
            <person name="Rogers J."/>
            <person name="Quetier F."/>
            <person name="Town C.D."/>
            <person name="Roe B.A."/>
        </authorList>
    </citation>
    <scope>NUCLEOTIDE SEQUENCE [LARGE SCALE GENOMIC DNA]</scope>
    <source>
        <strain evidence="8">A17</strain>
        <strain evidence="9 10">cv. Jemalong A17</strain>
    </source>
</reference>
<dbReference type="AlphaFoldDB" id="A0A072UUX0"/>
<organism evidence="8 10">
    <name type="scientific">Medicago truncatula</name>
    <name type="common">Barrel medic</name>
    <name type="synonym">Medicago tribuloides</name>
    <dbReference type="NCBI Taxonomy" id="3880"/>
    <lineage>
        <taxon>Eukaryota</taxon>
        <taxon>Viridiplantae</taxon>
        <taxon>Streptophyta</taxon>
        <taxon>Embryophyta</taxon>
        <taxon>Tracheophyta</taxon>
        <taxon>Spermatophyta</taxon>
        <taxon>Magnoliopsida</taxon>
        <taxon>eudicotyledons</taxon>
        <taxon>Gunneridae</taxon>
        <taxon>Pentapetalae</taxon>
        <taxon>rosids</taxon>
        <taxon>fabids</taxon>
        <taxon>Fabales</taxon>
        <taxon>Fabaceae</taxon>
        <taxon>Papilionoideae</taxon>
        <taxon>50 kb inversion clade</taxon>
        <taxon>NPAAA clade</taxon>
        <taxon>Hologalegina</taxon>
        <taxon>IRL clade</taxon>
        <taxon>Trifolieae</taxon>
        <taxon>Medicago</taxon>
    </lineage>
</organism>
<accession>A0A072UUX0</accession>